<dbReference type="InterPro" id="IPR000757">
    <property type="entry name" value="Beta-glucanase-like"/>
</dbReference>
<dbReference type="EMBL" id="JBHSZO010000020">
    <property type="protein sequence ID" value="MFC7219349.1"/>
    <property type="molecule type" value="Genomic_DNA"/>
</dbReference>
<protein>
    <submittedName>
        <fullName evidence="4">Beta-glucanase</fullName>
    </submittedName>
</protein>
<comment type="similarity">
    <text evidence="1">Belongs to the glycosyl hydrolase 16 family.</text>
</comment>
<evidence type="ECO:0000313" key="5">
    <source>
        <dbReference type="Proteomes" id="UP001596413"/>
    </source>
</evidence>
<sequence>MRPSLAINLRALLGAAALATLLPVAVPAHAAALDHPGPGSSHPDHAALANQEAVAPNDAPIEGRELVFDEEFDGPIQWGTKWTGDRTSAYQYVNHNPNYGKLDWLTQSAVTVENGNAKFTATPSQHILENGKRAWDTGLLTTEYTTDAFQVHAYDYIETRVMLPDQQGAWPALWTWSVDNDWDAGNDEVDTFEYHPDTPNTLELTNHALFAKDYYNDPSLISPCKWVTIGTRYGLDTTDWYVDGKKVFSQPIGVADFDWKSHVILNLSIDDNEFHAPPTSDEPITFYADYVRVYR</sequence>
<organism evidence="4 5">
    <name type="scientific">Streptomyces polyrhachis</name>
    <dbReference type="NCBI Taxonomy" id="1282885"/>
    <lineage>
        <taxon>Bacteria</taxon>
        <taxon>Bacillati</taxon>
        <taxon>Actinomycetota</taxon>
        <taxon>Actinomycetes</taxon>
        <taxon>Kitasatosporales</taxon>
        <taxon>Streptomycetaceae</taxon>
        <taxon>Streptomyces</taxon>
    </lineage>
</organism>
<keyword evidence="2" id="KW-0732">Signal</keyword>
<evidence type="ECO:0000256" key="2">
    <source>
        <dbReference type="SAM" id="SignalP"/>
    </source>
</evidence>
<feature type="domain" description="GH16" evidence="3">
    <location>
        <begin position="54"/>
        <end position="295"/>
    </location>
</feature>
<keyword evidence="5" id="KW-1185">Reference proteome</keyword>
<dbReference type="PANTHER" id="PTHR10963:SF55">
    <property type="entry name" value="GLYCOSIDE HYDROLASE FAMILY 16 PROTEIN"/>
    <property type="match status" value="1"/>
</dbReference>
<comment type="caution">
    <text evidence="4">The sequence shown here is derived from an EMBL/GenBank/DDBJ whole genome shotgun (WGS) entry which is preliminary data.</text>
</comment>
<proteinExistence type="inferred from homology"/>
<evidence type="ECO:0000259" key="3">
    <source>
        <dbReference type="PROSITE" id="PS51762"/>
    </source>
</evidence>
<dbReference type="RefSeq" id="WP_386414972.1">
    <property type="nucleotide sequence ID" value="NZ_JBHSZO010000020.1"/>
</dbReference>
<reference evidence="5" key="1">
    <citation type="journal article" date="2019" name="Int. J. Syst. Evol. Microbiol.">
        <title>The Global Catalogue of Microorganisms (GCM) 10K type strain sequencing project: providing services to taxonomists for standard genome sequencing and annotation.</title>
        <authorList>
            <consortium name="The Broad Institute Genomics Platform"/>
            <consortium name="The Broad Institute Genome Sequencing Center for Infectious Disease"/>
            <person name="Wu L."/>
            <person name="Ma J."/>
        </authorList>
    </citation>
    <scope>NUCLEOTIDE SEQUENCE [LARGE SCALE GENOMIC DNA]</scope>
    <source>
        <strain evidence="5">CGMCC 1.13681</strain>
    </source>
</reference>
<feature type="chain" id="PRO_5045339045" evidence="2">
    <location>
        <begin position="31"/>
        <end position="295"/>
    </location>
</feature>
<dbReference type="Proteomes" id="UP001596413">
    <property type="component" value="Unassembled WGS sequence"/>
</dbReference>
<dbReference type="Gene3D" id="2.60.120.200">
    <property type="match status" value="1"/>
</dbReference>
<dbReference type="SUPFAM" id="SSF49899">
    <property type="entry name" value="Concanavalin A-like lectins/glucanases"/>
    <property type="match status" value="1"/>
</dbReference>
<name>A0ABW2GGU2_9ACTN</name>
<evidence type="ECO:0000256" key="1">
    <source>
        <dbReference type="ARBA" id="ARBA00006865"/>
    </source>
</evidence>
<accession>A0ABW2GGU2</accession>
<dbReference type="PANTHER" id="PTHR10963">
    <property type="entry name" value="GLYCOSYL HYDROLASE-RELATED"/>
    <property type="match status" value="1"/>
</dbReference>
<dbReference type="InterPro" id="IPR013320">
    <property type="entry name" value="ConA-like_dom_sf"/>
</dbReference>
<evidence type="ECO:0000313" key="4">
    <source>
        <dbReference type="EMBL" id="MFC7219349.1"/>
    </source>
</evidence>
<gene>
    <name evidence="4" type="ORF">ACFQLX_14400</name>
</gene>
<dbReference type="PROSITE" id="PS51762">
    <property type="entry name" value="GH16_2"/>
    <property type="match status" value="1"/>
</dbReference>
<dbReference type="InterPro" id="IPR050546">
    <property type="entry name" value="Glycosyl_Hydrlase_16"/>
</dbReference>
<feature type="signal peptide" evidence="2">
    <location>
        <begin position="1"/>
        <end position="30"/>
    </location>
</feature>